<evidence type="ECO:0000313" key="4">
    <source>
        <dbReference type="Proteomes" id="UP001303115"/>
    </source>
</evidence>
<accession>A0AAN6SNF7</accession>
<dbReference type="Proteomes" id="UP001303115">
    <property type="component" value="Unassembled WGS sequence"/>
</dbReference>
<evidence type="ECO:0000256" key="1">
    <source>
        <dbReference type="SAM" id="MobiDB-lite"/>
    </source>
</evidence>
<dbReference type="AlphaFoldDB" id="A0AAN6SNF7"/>
<feature type="region of interest" description="Disordered" evidence="1">
    <location>
        <begin position="1"/>
        <end position="27"/>
    </location>
</feature>
<keyword evidence="2" id="KW-0812">Transmembrane</keyword>
<feature type="transmembrane region" description="Helical" evidence="2">
    <location>
        <begin position="37"/>
        <end position="61"/>
    </location>
</feature>
<keyword evidence="2" id="KW-0472">Membrane</keyword>
<evidence type="ECO:0000313" key="3">
    <source>
        <dbReference type="EMBL" id="KAK4033703.1"/>
    </source>
</evidence>
<sequence length="107" mass="11590">MNTPAFHDSKHALPVSEHGKSTGSHGNHQRAARLARLATLAIAWAVVLGTVISILGVMYYLTAHSPLDGVPRAHVYPYPYPRPTPTASLPTPHWTEVPPPIAGFPFH</sequence>
<comment type="caution">
    <text evidence="3">The sequence shown here is derived from an EMBL/GenBank/DDBJ whole genome shotgun (WGS) entry which is preliminary data.</text>
</comment>
<name>A0AAN6SNF7_9PEZI</name>
<dbReference type="EMBL" id="MU854514">
    <property type="protein sequence ID" value="KAK4033703.1"/>
    <property type="molecule type" value="Genomic_DNA"/>
</dbReference>
<protein>
    <submittedName>
        <fullName evidence="3">Uncharacterized protein</fullName>
    </submittedName>
</protein>
<organism evidence="3 4">
    <name type="scientific">Parachaetomium inaequale</name>
    <dbReference type="NCBI Taxonomy" id="2588326"/>
    <lineage>
        <taxon>Eukaryota</taxon>
        <taxon>Fungi</taxon>
        <taxon>Dikarya</taxon>
        <taxon>Ascomycota</taxon>
        <taxon>Pezizomycotina</taxon>
        <taxon>Sordariomycetes</taxon>
        <taxon>Sordariomycetidae</taxon>
        <taxon>Sordariales</taxon>
        <taxon>Chaetomiaceae</taxon>
        <taxon>Parachaetomium</taxon>
    </lineage>
</organism>
<reference evidence="4" key="1">
    <citation type="journal article" date="2023" name="Mol. Phylogenet. Evol.">
        <title>Genome-scale phylogeny and comparative genomics of the fungal order Sordariales.</title>
        <authorList>
            <person name="Hensen N."/>
            <person name="Bonometti L."/>
            <person name="Westerberg I."/>
            <person name="Brannstrom I.O."/>
            <person name="Guillou S."/>
            <person name="Cros-Aarteil S."/>
            <person name="Calhoun S."/>
            <person name="Haridas S."/>
            <person name="Kuo A."/>
            <person name="Mondo S."/>
            <person name="Pangilinan J."/>
            <person name="Riley R."/>
            <person name="LaButti K."/>
            <person name="Andreopoulos B."/>
            <person name="Lipzen A."/>
            <person name="Chen C."/>
            <person name="Yan M."/>
            <person name="Daum C."/>
            <person name="Ng V."/>
            <person name="Clum A."/>
            <person name="Steindorff A."/>
            <person name="Ohm R.A."/>
            <person name="Martin F."/>
            <person name="Silar P."/>
            <person name="Natvig D.O."/>
            <person name="Lalanne C."/>
            <person name="Gautier V."/>
            <person name="Ament-Velasquez S.L."/>
            <person name="Kruys A."/>
            <person name="Hutchinson M.I."/>
            <person name="Powell A.J."/>
            <person name="Barry K."/>
            <person name="Miller A.N."/>
            <person name="Grigoriev I.V."/>
            <person name="Debuchy R."/>
            <person name="Gladieux P."/>
            <person name="Hiltunen Thoren M."/>
            <person name="Johannesson H."/>
        </authorList>
    </citation>
    <scope>NUCLEOTIDE SEQUENCE [LARGE SCALE GENOMIC DNA]</scope>
    <source>
        <strain evidence="4">CBS 284.82</strain>
    </source>
</reference>
<proteinExistence type="predicted"/>
<gene>
    <name evidence="3" type="ORF">C8A01DRAFT_39831</name>
</gene>
<keyword evidence="2" id="KW-1133">Transmembrane helix</keyword>
<keyword evidence="4" id="KW-1185">Reference proteome</keyword>
<evidence type="ECO:0000256" key="2">
    <source>
        <dbReference type="SAM" id="Phobius"/>
    </source>
</evidence>